<dbReference type="PANTHER" id="PTHR43739:SF5">
    <property type="entry name" value="EXO-ALPHA-SIALIDASE"/>
    <property type="match status" value="1"/>
</dbReference>
<protein>
    <submittedName>
        <fullName evidence="4">WD40/YVTN/BNR-like repeat-containing protein</fullName>
    </submittedName>
</protein>
<evidence type="ECO:0000259" key="3">
    <source>
        <dbReference type="Pfam" id="PF15902"/>
    </source>
</evidence>
<feature type="domain" description="Sortilin N-terminal" evidence="3">
    <location>
        <begin position="67"/>
        <end position="186"/>
    </location>
</feature>
<reference evidence="5" key="1">
    <citation type="journal article" date="2019" name="Int. J. Syst. Evol. Microbiol.">
        <title>The Global Catalogue of Microorganisms (GCM) 10K type strain sequencing project: providing services to taxonomists for standard genome sequencing and annotation.</title>
        <authorList>
            <consortium name="The Broad Institute Genomics Platform"/>
            <consortium name="The Broad Institute Genome Sequencing Center for Infectious Disease"/>
            <person name="Wu L."/>
            <person name="Ma J."/>
        </authorList>
    </citation>
    <scope>NUCLEOTIDE SEQUENCE [LARGE SCALE GENOMIC DNA]</scope>
    <source>
        <strain evidence="5">CGMCC 1.13587</strain>
    </source>
</reference>
<dbReference type="CDD" id="cd15482">
    <property type="entry name" value="Sialidase_non-viral"/>
    <property type="match status" value="1"/>
</dbReference>
<dbReference type="InterPro" id="IPR031778">
    <property type="entry name" value="Sortilin_N"/>
</dbReference>
<dbReference type="InterPro" id="IPR036278">
    <property type="entry name" value="Sialidase_sf"/>
</dbReference>
<dbReference type="SUPFAM" id="SSF50939">
    <property type="entry name" value="Sialidases"/>
    <property type="match status" value="1"/>
</dbReference>
<evidence type="ECO:0000313" key="5">
    <source>
        <dbReference type="Proteomes" id="UP001596111"/>
    </source>
</evidence>
<gene>
    <name evidence="4" type="ORF">ACFPPB_06575</name>
</gene>
<feature type="chain" id="PRO_5045889154" evidence="2">
    <location>
        <begin position="23"/>
        <end position="1042"/>
    </location>
</feature>
<name>A0ABW0SUN2_9GAMM</name>
<dbReference type="PANTHER" id="PTHR43739">
    <property type="entry name" value="XYLOGLUCANASE (EUROFUNG)"/>
    <property type="match status" value="1"/>
</dbReference>
<proteinExistence type="predicted"/>
<feature type="signal peptide" evidence="2">
    <location>
        <begin position="1"/>
        <end position="22"/>
    </location>
</feature>
<dbReference type="RefSeq" id="WP_377325577.1">
    <property type="nucleotide sequence ID" value="NZ_JBHSNG010000005.1"/>
</dbReference>
<organism evidence="4 5">
    <name type="scientific">Rhodanobacter terrae</name>
    <dbReference type="NCBI Taxonomy" id="418647"/>
    <lineage>
        <taxon>Bacteria</taxon>
        <taxon>Pseudomonadati</taxon>
        <taxon>Pseudomonadota</taxon>
        <taxon>Gammaproteobacteria</taxon>
        <taxon>Lysobacterales</taxon>
        <taxon>Rhodanobacteraceae</taxon>
        <taxon>Rhodanobacter</taxon>
    </lineage>
</organism>
<evidence type="ECO:0000256" key="2">
    <source>
        <dbReference type="SAM" id="SignalP"/>
    </source>
</evidence>
<dbReference type="Pfam" id="PF15902">
    <property type="entry name" value="Sortilin-Vps10"/>
    <property type="match status" value="1"/>
</dbReference>
<comment type="caution">
    <text evidence="4">The sequence shown here is derived from an EMBL/GenBank/DDBJ whole genome shotgun (WGS) entry which is preliminary data.</text>
</comment>
<accession>A0ABW0SUN2</accession>
<dbReference type="EMBL" id="JBHSNG010000005">
    <property type="protein sequence ID" value="MFC5580772.1"/>
    <property type="molecule type" value="Genomic_DNA"/>
</dbReference>
<dbReference type="Proteomes" id="UP001596111">
    <property type="component" value="Unassembled WGS sequence"/>
</dbReference>
<dbReference type="InterPro" id="IPR015943">
    <property type="entry name" value="WD40/YVTN_repeat-like_dom_sf"/>
</dbReference>
<dbReference type="Gene3D" id="2.130.10.10">
    <property type="entry name" value="YVTN repeat-like/Quinoprotein amine dehydrogenase"/>
    <property type="match status" value="4"/>
</dbReference>
<evidence type="ECO:0000256" key="1">
    <source>
        <dbReference type="ARBA" id="ARBA00022737"/>
    </source>
</evidence>
<dbReference type="SUPFAM" id="SSF110296">
    <property type="entry name" value="Oligoxyloglucan reducing end-specific cellobiohydrolase"/>
    <property type="match status" value="1"/>
</dbReference>
<keyword evidence="5" id="KW-1185">Reference proteome</keyword>
<keyword evidence="2" id="KW-0732">Signal</keyword>
<sequence>MRPSCCLAVLALGISTALTAHAAVDPSLYQGLQWRLIGPFRGGRVLTVTGIAGDSRHFYFGAVDGGVWATQDAGRTWQPIFDSEKVGSIGAIALAPSDPKTIYVGTGEADMRSDIAHGNGMYKSVDAGKHWTHIGLEDTRQIAGVLVDPRNPDVVFTAALGHAYGANAERGVFRSTDGGRHWSKVLFKDADTGAIDLAFKPGDPDTIYAALWQTRRPPWSVYPPSNGPGSGLYVSHDGGSHWSQLQGNGFPAHPGRIGIALAPSQPNRVYALVDATGGEGGLYRSDDGGAHWKHVTGDQRIWQRGWYFNRLTVDPKKADRVYVMNTIVLRSDDGGKQFIALKGDPTGDDFHQMWIDPTDSDRQILGVDQGTLITLNGGRTWSSWYNQPTAQIYHVSTDNRFPYWVYGAQQDSGAVALPSRSGSGDGITMRQFHEITPGGESGMIAPDPDDHDIVYGGAVDKLDARTGQVRDIDPTLAYPTAHYRAAWTLPLTFSKRDSKVLYFANQRLFRTADGGDHWTPISPDLTREDAGTPSSLDATTAADDNHADKRRGVIYAIAPSPLSAQALWVGTDDGLVWRSSDDGAHWQQVTPKALTPWSKVTGIEPSHFDANTAYLAVDRHRLDDDTPYLYRTADGGTSWTRIDTGIPRDSFVNVVREDPLHRGLLYAGTEKGVYASFDDGAHWQPLQQNLPMTSVRDIDVHGDDLVIATHGRGFWIMDDVSALRQLDGTRLNKVTLFKPADAIRVRPPGFTGTPFPKDEPMAANPPDGAVIDYALPKAVKTAVTLTVFDAQNHKVRSFSSADPLTPADPAKLKIAPEWMPAPMRLSTAAGMHRFVWDLRYSEPTVAAASGDAPERGGVWLPPGSYTVELHVDGHSYRQPLLLKPDPRVHVSQEAFQREFELARKVEDASARASAASAEAGKLLKALDARQAHADSGLRASIAALTDKISDLSGVEAHPHAGNSMPSPPRRLDSLRALSMNLAKLEQAVDGADADPSADAQASYATLSHTLTGTLDAWQQLKGVDLAALNARLKAAGEKPVDL</sequence>
<dbReference type="InterPro" id="IPR052025">
    <property type="entry name" value="Xyloglucanase_GH74"/>
</dbReference>
<keyword evidence="1" id="KW-0677">Repeat</keyword>
<evidence type="ECO:0000313" key="4">
    <source>
        <dbReference type="EMBL" id="MFC5580772.1"/>
    </source>
</evidence>